<accession>A0A8J6GSV2</accession>
<protein>
    <submittedName>
        <fullName evidence="17">Stabilin-1</fullName>
    </submittedName>
</protein>
<dbReference type="Proteomes" id="UP000710432">
    <property type="component" value="Unassembled WGS sequence"/>
</dbReference>
<evidence type="ECO:0000256" key="9">
    <source>
        <dbReference type="ARBA" id="ARBA00023292"/>
    </source>
</evidence>
<dbReference type="SMART" id="SM00554">
    <property type="entry name" value="FAS1"/>
    <property type="match status" value="5"/>
</dbReference>
<dbReference type="GO" id="GO:0005509">
    <property type="term" value="F:calcium ion binding"/>
    <property type="evidence" value="ECO:0007669"/>
    <property type="project" value="InterPro"/>
</dbReference>
<dbReference type="InterPro" id="IPR002049">
    <property type="entry name" value="LE_dom"/>
</dbReference>
<keyword evidence="2 10" id="KW-0245">EGF-like domain</keyword>
<reference evidence="17" key="1">
    <citation type="submission" date="2020-03" db="EMBL/GenBank/DDBJ databases">
        <title>Studies in the Genomics of Life Span.</title>
        <authorList>
            <person name="Glass D."/>
        </authorList>
    </citation>
    <scope>NUCLEOTIDE SEQUENCE</scope>
    <source>
        <strain evidence="17">LTLLF</strain>
        <tissue evidence="17">Muscle</tissue>
    </source>
</reference>
<keyword evidence="6 10" id="KW-1015">Disulfide bond</keyword>
<evidence type="ECO:0000256" key="11">
    <source>
        <dbReference type="PROSITE-ProRule" id="PRU00323"/>
    </source>
</evidence>
<feature type="domain" description="EGF-like" evidence="14">
    <location>
        <begin position="253"/>
        <end position="292"/>
    </location>
</feature>
<dbReference type="InterPro" id="IPR000742">
    <property type="entry name" value="EGF"/>
</dbReference>
<organism evidence="17 18">
    <name type="scientific">Microtus ochrogaster</name>
    <name type="common">Prairie vole</name>
    <dbReference type="NCBI Taxonomy" id="79684"/>
    <lineage>
        <taxon>Eukaryota</taxon>
        <taxon>Metazoa</taxon>
        <taxon>Chordata</taxon>
        <taxon>Craniata</taxon>
        <taxon>Vertebrata</taxon>
        <taxon>Euteleostomi</taxon>
        <taxon>Mammalia</taxon>
        <taxon>Eutheria</taxon>
        <taxon>Euarchontoglires</taxon>
        <taxon>Glires</taxon>
        <taxon>Rodentia</taxon>
        <taxon>Myomorpha</taxon>
        <taxon>Muroidea</taxon>
        <taxon>Cricetidae</taxon>
        <taxon>Arvicolinae</taxon>
        <taxon>Microtus</taxon>
    </lineage>
</organism>
<feature type="region of interest" description="Disordered" evidence="12">
    <location>
        <begin position="1"/>
        <end position="34"/>
    </location>
</feature>
<feature type="transmembrane region" description="Helical" evidence="13">
    <location>
        <begin position="2317"/>
        <end position="2340"/>
    </location>
</feature>
<sequence length="2412" mass="260789">MPTSQTSKASLALHTGRMGPAKEEQEKSPLGPRQVADGCFGPPDCDVRILGQEGLNWAQVVHVGVSGQRLPFRLQAADTQEEILVRSKRCDVKTKFVTHSPCTACAAVRKRMCPLGWFRNFPEKILLDCRYEVQLGGSLVSLSGCSQECWKDVVQKACCPGYWGSQCYECPGGAETPCNGHGTCLDGIAGNGTCVCQENFSGSACQECRDPGRFGPDCQSVCSCVHGLCNDGPRGDGKCLCFAGYTGTRCDQARDPCKLSPCSPLARCSVNPKGQAQCHCPENYHGDGKVCLPLDPCITNFGGCPSNSTLCLYKDPGKAVCICQPGLMSLNNDASAGCYAFCKPHSCDKSATCQMTADRKATSCVCKDGEVGDGRACYGHLLHEVQRANQIGLMLARLKLAIAMLEQGCQEILTTSGPFTVLVPSFFVSSVPSRTMNVTLAQQLCKQHIIAGEHILEDVGPSNTRKWWTLAGQEITITFNHLRYTYKYEDQPQQTFTIQKANYVAANGVFHTVTALRRQLPPPLPGDPKKTVSEILASTEAFTRFETILENCGLPSILDGPGPFTVFAPSNDAVDSLRDGRLIYLFTSGLSKLQELVRYHIYNHGQLTVEKLISKGRVLTMANQVLTVNISEEGRILLGPEGIPVRRVDVLAANGVIHMLEGILLPPTILPILPQHCDEEQHQIVPGTCVDCQALNASVCPPNSVKMDIFPKECVYTHDPAGLNMLKKGCAHYCNQTITKRGCCKGFFGPDCTQCPGGFSNPCYGKGNCSDGIQGNGACLCFPDYKGIACHVCSNPNKHGKHCQEDCGCVHGLCDNRPGSGGVCQRGTCAPGFQGRFCNESMGHCSPGGLAQLCHQHARCISQEGKARCICLDGFEGDGFSCTRSNPCSHPDRGGCSENAECIPGDLGTHRCVCHKGWSGDGRMCVAIDECGLDTRGGCHVDALCSYVGPGQLGFAGDGYQCSPIDPCRVGNGGCHGLATCQAVGGGQRVCTCPPHFGGDGFSCYGDIFQELEANAHFSAFSQWFKNSSVTLPAGSRVTALVPSEAAIRRLSREDQAFWLQPKMLPELVRAHFLQGAFSEEELARLSGQQVATLSPKTHWQIHNISGKVWVQNVSVDVPDLLATNGILHIISQVLLPPRGDVQTGPGLLQQLDRVPAFHLFREQLKHHKLVAQIEAAKAYTIFVPTNHSLETQGNSSILDIDIVRHHVILGEALSVEVLRKGGHRNSLLGPAHWLVFYNHSGQPEVNHMPLEGPFLEAPGCSLFGLAGILTVGSSRCLHSHAEALREKCINCTRKFRCTQGFQLQVPDCCPGFFGTLCEPCPGGPGGVCSGHGQCQDRLLGSGECSCQEGFHGTACEMCELGRYGPTCSGEINSCLIRHGGCHIHADCIPTGPQQVSCSCREGYSGDGIQSCELLDPCSQNNGGCSPYAVCRSTGDGQRTCTCNPSHTVGDGITCHGRVGLELLRNKHATFFSLNLMEYKELKGDGPFTIFVPHADLVSNMSQDELARIRAHRQLVFRYHVVGCRQLGSQDLLDQEYATALSGHTLRFSEKEGSIYLNDFARVVNSDYEAVNGVLHFIDRVLLPPDVLHWEADTVPVPRRNITAATESFGYKIFSRLVTVAGLLPMLQDATHRPFTMLWPTDSALQALPPDRQNWLYHEDHRDKLAAILRGHVIRNIEALTSDLPNLGQLRTMYGNTISFSCSHARPGELLVGEDNTRIVQRHLPFEGGVAYGIDQLLEPPGLGARCDRFETQTLQMKTCSVCGLEPPCPRGSQEQGSPKSCWRDYSKFWATPLHSLTMRGGAWIQPSFWNHHRLGRGCHRNCVKVIWKPSCCPGHYGIDCQAEVGSVNATRVLLGQPVNYVPQVPLDPNAKLATAPHMDIVMKALGALAPASVMKAGLGHAVKCSWAVCRVGNSCECSLGYEGDGRVCTVADLCRKGHGGCSEHANCSQVGTMVTCTCLPDYEGDGWSCRARNPCLDGHRGGCSEHADCLNTGPNTRRCECHVGYVGDGLQCLAELKPPVDRCMSKSAPCHRDALCTDLHFQEKRAGVFHIQAPSGPYGLTFSEAREACEDQGAALASLPQLSAAQQLGFHVCFMGWLANGSAAHPVVFPAADCGDNRVGVISLGVRKNLSERWDAYCYRVQDVACQCRAGFVGDGISTCNGKLLEVLATTANFSTFYGMLLDYANATERGLDFLDFLDDERSFKTLFVPVNEGFVDNMTLSGSDLELHASNATFLSVNASQGTWLPAHSGLSLFIRDEGPDNSSRVPLTPGTVVVSHILEWDILAFNGIIHTLASPLLTPPPQSRPVLGHKPQPVALSMGIVVASGTLLGLVAGALYLRARGKPTGFGFSAFQAEDNADDDFSPWQEGSSPTLVSVPNPVFGSNDAFCEPFDDSLLEEDFPDTQRILKVK</sequence>
<feature type="domain" description="Link" evidence="16">
    <location>
        <begin position="2048"/>
        <end position="2141"/>
    </location>
</feature>
<dbReference type="Gene3D" id="2.170.300.10">
    <property type="entry name" value="Tie2 ligand-binding domain superfamily"/>
    <property type="match status" value="1"/>
</dbReference>
<dbReference type="InterPro" id="IPR000782">
    <property type="entry name" value="FAS1_domain"/>
</dbReference>
<keyword evidence="4 13" id="KW-1133">Transmembrane helix</keyword>
<feature type="domain" description="EGF-like" evidence="14">
    <location>
        <begin position="841"/>
        <end position="881"/>
    </location>
</feature>
<dbReference type="SUPFAM" id="SSF56436">
    <property type="entry name" value="C-type lectin-like"/>
    <property type="match status" value="1"/>
</dbReference>
<dbReference type="SUPFAM" id="SSF57196">
    <property type="entry name" value="EGF/Laminin"/>
    <property type="match status" value="1"/>
</dbReference>
<feature type="domain" description="EGF-like" evidence="14">
    <location>
        <begin position="214"/>
        <end position="251"/>
    </location>
</feature>
<dbReference type="PANTHER" id="PTHR24038:SF8">
    <property type="entry name" value="STABILIN-1"/>
    <property type="match status" value="1"/>
</dbReference>
<evidence type="ECO:0000256" key="5">
    <source>
        <dbReference type="ARBA" id="ARBA00023136"/>
    </source>
</evidence>
<dbReference type="FunFam" id="2.30.180.10:FF:000030">
    <property type="entry name" value="Stabilin 1"/>
    <property type="match status" value="1"/>
</dbReference>
<evidence type="ECO:0000256" key="6">
    <source>
        <dbReference type="ARBA" id="ARBA00023157"/>
    </source>
</evidence>
<dbReference type="Pfam" id="PF24887">
    <property type="entry name" value="EGF_STAB1-2"/>
    <property type="match status" value="2"/>
</dbReference>
<evidence type="ECO:0000256" key="4">
    <source>
        <dbReference type="ARBA" id="ARBA00022989"/>
    </source>
</evidence>
<dbReference type="GO" id="GO:0007155">
    <property type="term" value="P:cell adhesion"/>
    <property type="evidence" value="ECO:0007669"/>
    <property type="project" value="InterPro"/>
</dbReference>
<evidence type="ECO:0000313" key="17">
    <source>
        <dbReference type="EMBL" id="KAH0516331.1"/>
    </source>
</evidence>
<dbReference type="FunFam" id="3.10.100.10:FF:000001">
    <property type="entry name" value="Hyaluronan proteoglycan link protein 1"/>
    <property type="match status" value="1"/>
</dbReference>
<feature type="domain" description="EGF-like" evidence="14">
    <location>
        <begin position="1414"/>
        <end position="1456"/>
    </location>
</feature>
<feature type="domain" description="FAS1" evidence="15">
    <location>
        <begin position="1456"/>
        <end position="1582"/>
    </location>
</feature>
<dbReference type="EMBL" id="JAATJU010020529">
    <property type="protein sequence ID" value="KAH0516331.1"/>
    <property type="molecule type" value="Genomic_DNA"/>
</dbReference>
<dbReference type="FunFam" id="2.10.25.10:FF:000040">
    <property type="entry name" value="Stabilin 2"/>
    <property type="match status" value="2"/>
</dbReference>
<dbReference type="PROSITE" id="PS01241">
    <property type="entry name" value="LINK_1"/>
    <property type="match status" value="1"/>
</dbReference>
<keyword evidence="9" id="KW-0424">Laminin EGF-like domain</keyword>
<evidence type="ECO:0000313" key="18">
    <source>
        <dbReference type="Proteomes" id="UP000710432"/>
    </source>
</evidence>
<dbReference type="Gene3D" id="3.10.100.10">
    <property type="entry name" value="Mannose-Binding Protein A, subunit A"/>
    <property type="match status" value="1"/>
</dbReference>
<dbReference type="FunFam" id="2.10.25.10:FF:000337">
    <property type="entry name" value="stabilin-1 isoform X1"/>
    <property type="match status" value="1"/>
</dbReference>
<evidence type="ECO:0000256" key="3">
    <source>
        <dbReference type="ARBA" id="ARBA00022692"/>
    </source>
</evidence>
<feature type="domain" description="EGF-like" evidence="14">
    <location>
        <begin position="1371"/>
        <end position="1413"/>
    </location>
</feature>
<gene>
    <name evidence="17" type="ORF">LTLLF_126040</name>
</gene>
<dbReference type="GO" id="GO:0016020">
    <property type="term" value="C:membrane"/>
    <property type="evidence" value="ECO:0007669"/>
    <property type="project" value="UniProtKB-SubCell"/>
</dbReference>
<dbReference type="Pfam" id="PF12947">
    <property type="entry name" value="EGF_3"/>
    <property type="match status" value="6"/>
</dbReference>
<feature type="disulfide bond" evidence="11">
    <location>
        <begin position="2070"/>
        <end position="2139"/>
    </location>
</feature>
<evidence type="ECO:0000256" key="13">
    <source>
        <dbReference type="SAM" id="Phobius"/>
    </source>
</evidence>
<dbReference type="FunFam" id="2.30.180.10:FF:000014">
    <property type="entry name" value="Stabilin 1"/>
    <property type="match status" value="1"/>
</dbReference>
<dbReference type="Pfam" id="PF02469">
    <property type="entry name" value="Fasciclin"/>
    <property type="match status" value="5"/>
</dbReference>
<feature type="domain" description="EGF-like" evidence="14">
    <location>
        <begin position="1319"/>
        <end position="1357"/>
    </location>
</feature>
<evidence type="ECO:0000256" key="8">
    <source>
        <dbReference type="ARBA" id="ARBA00023180"/>
    </source>
</evidence>
<comment type="subcellular location">
    <subcellularLocation>
        <location evidence="1">Membrane</location>
        <topology evidence="1">Single-pass type I membrane protein</topology>
    </subcellularLocation>
</comment>
<feature type="disulfide bond" evidence="10">
    <location>
        <begin position="196"/>
        <end position="205"/>
    </location>
</feature>
<dbReference type="FunFam" id="2.10.25.10:FF:000817">
    <property type="entry name" value="Stabilin 2"/>
    <property type="match status" value="1"/>
</dbReference>
<dbReference type="FunFam" id="2.30.180.10:FF:000005">
    <property type="entry name" value="Stabilin 2"/>
    <property type="match status" value="2"/>
</dbReference>
<feature type="domain" description="FAS1" evidence="15">
    <location>
        <begin position="1598"/>
        <end position="1738"/>
    </location>
</feature>
<dbReference type="SUPFAM" id="SSF82153">
    <property type="entry name" value="FAS1 domain"/>
    <property type="match status" value="7"/>
</dbReference>
<feature type="disulfide bond" evidence="10">
    <location>
        <begin position="781"/>
        <end position="790"/>
    </location>
</feature>
<dbReference type="SMART" id="SM00445">
    <property type="entry name" value="LINK"/>
    <property type="match status" value="1"/>
</dbReference>
<keyword evidence="8" id="KW-0325">Glycoprotein</keyword>
<feature type="domain" description="FAS1" evidence="15">
    <location>
        <begin position="529"/>
        <end position="664"/>
    </location>
</feature>
<dbReference type="PROSITE" id="PS01186">
    <property type="entry name" value="EGF_2"/>
    <property type="match status" value="4"/>
</dbReference>
<keyword evidence="3 13" id="KW-0812">Transmembrane</keyword>
<dbReference type="Gene3D" id="2.30.180.10">
    <property type="entry name" value="FAS1 domain"/>
    <property type="match status" value="6"/>
</dbReference>
<feature type="disulfide bond" evidence="10">
    <location>
        <begin position="241"/>
        <end position="250"/>
    </location>
</feature>
<dbReference type="InterPro" id="IPR016187">
    <property type="entry name" value="CTDL_fold"/>
</dbReference>
<dbReference type="PROSITE" id="PS00022">
    <property type="entry name" value="EGF_1"/>
    <property type="match status" value="4"/>
</dbReference>
<dbReference type="PROSITE" id="PS01248">
    <property type="entry name" value="EGF_LAM_1"/>
    <property type="match status" value="1"/>
</dbReference>
<dbReference type="SMART" id="SM00179">
    <property type="entry name" value="EGF_CA"/>
    <property type="match status" value="6"/>
</dbReference>
<keyword evidence="7" id="KW-0675">Receptor</keyword>
<name>A0A8J6GSV2_MICOH</name>
<evidence type="ECO:0000256" key="12">
    <source>
        <dbReference type="SAM" id="MobiDB-lite"/>
    </source>
</evidence>
<feature type="domain" description="FAS1" evidence="15">
    <location>
        <begin position="1005"/>
        <end position="1135"/>
    </location>
</feature>
<comment type="caution">
    <text evidence="10">Lacks conserved residue(s) required for the propagation of feature annotation.</text>
</comment>
<comment type="caution">
    <text evidence="17">The sequence shown here is derived from an EMBL/GenBank/DDBJ whole genome shotgun (WGS) entry which is preliminary data.</text>
</comment>
<feature type="domain" description="EGF-like" evidence="14">
    <location>
        <begin position="964"/>
        <end position="1003"/>
    </location>
</feature>
<dbReference type="PROSITE" id="PS50026">
    <property type="entry name" value="EGF_3"/>
    <property type="match status" value="11"/>
</dbReference>
<evidence type="ECO:0000256" key="10">
    <source>
        <dbReference type="PROSITE-ProRule" id="PRU00076"/>
    </source>
</evidence>
<dbReference type="InterPro" id="IPR001881">
    <property type="entry name" value="EGF-like_Ca-bd_dom"/>
</dbReference>
<feature type="disulfide bond" evidence="11">
    <location>
        <begin position="2094"/>
        <end position="2115"/>
    </location>
</feature>
<feature type="domain" description="EGF-like" evidence="14">
    <location>
        <begin position="884"/>
        <end position="926"/>
    </location>
</feature>
<dbReference type="PANTHER" id="PTHR24038">
    <property type="entry name" value="STABILIN"/>
    <property type="match status" value="1"/>
</dbReference>
<evidence type="ECO:0000259" key="15">
    <source>
        <dbReference type="PROSITE" id="PS50213"/>
    </source>
</evidence>
<dbReference type="InterPro" id="IPR056806">
    <property type="entry name" value="EGF_STAB1-2"/>
</dbReference>
<dbReference type="GO" id="GO:0005540">
    <property type="term" value="F:hyaluronic acid binding"/>
    <property type="evidence" value="ECO:0007669"/>
    <property type="project" value="InterPro"/>
</dbReference>
<feature type="disulfide bond" evidence="10">
    <location>
        <begin position="222"/>
        <end position="239"/>
    </location>
</feature>
<feature type="domain" description="FAS1" evidence="15">
    <location>
        <begin position="2162"/>
        <end position="2299"/>
    </location>
</feature>
<evidence type="ECO:0000259" key="16">
    <source>
        <dbReference type="PROSITE" id="PS50963"/>
    </source>
</evidence>
<evidence type="ECO:0000256" key="2">
    <source>
        <dbReference type="ARBA" id="ARBA00022536"/>
    </source>
</evidence>
<evidence type="ECO:0000256" key="1">
    <source>
        <dbReference type="ARBA" id="ARBA00004479"/>
    </source>
</evidence>
<feature type="domain" description="EGF-like" evidence="14">
    <location>
        <begin position="1972"/>
        <end position="2014"/>
    </location>
</feature>
<feature type="domain" description="FAS1" evidence="15">
    <location>
        <begin position="378"/>
        <end position="517"/>
    </location>
</feature>
<dbReference type="InterPro" id="IPR016186">
    <property type="entry name" value="C-type_lectin-like/link_sf"/>
</dbReference>
<feature type="domain" description="FAS1" evidence="15">
    <location>
        <begin position="1145"/>
        <end position="1270"/>
    </location>
</feature>
<dbReference type="InterPro" id="IPR036378">
    <property type="entry name" value="FAS1_dom_sf"/>
</dbReference>
<feature type="domain" description="EGF-like" evidence="14">
    <location>
        <begin position="168"/>
        <end position="206"/>
    </location>
</feature>
<dbReference type="Pfam" id="PF00193">
    <property type="entry name" value="Xlink"/>
    <property type="match status" value="1"/>
</dbReference>
<evidence type="ECO:0000259" key="14">
    <source>
        <dbReference type="PROSITE" id="PS50026"/>
    </source>
</evidence>
<dbReference type="InterPro" id="IPR024731">
    <property type="entry name" value="NELL2-like_EGF"/>
</dbReference>
<dbReference type="PROSITE" id="PS50213">
    <property type="entry name" value="FAS1"/>
    <property type="match status" value="7"/>
</dbReference>
<dbReference type="SMART" id="SM00181">
    <property type="entry name" value="EGF"/>
    <property type="match status" value="16"/>
</dbReference>
<dbReference type="PROSITE" id="PS50963">
    <property type="entry name" value="LINK_2"/>
    <property type="match status" value="1"/>
</dbReference>
<proteinExistence type="predicted"/>
<dbReference type="Gene3D" id="2.10.25.10">
    <property type="entry name" value="Laminin"/>
    <property type="match status" value="8"/>
</dbReference>
<keyword evidence="5 13" id="KW-0472">Membrane</keyword>
<evidence type="ECO:0000256" key="7">
    <source>
        <dbReference type="ARBA" id="ARBA00023170"/>
    </source>
</evidence>
<dbReference type="InterPro" id="IPR000538">
    <property type="entry name" value="Link_dom"/>
</dbReference>
<feature type="disulfide bond" evidence="10">
    <location>
        <begin position="1347"/>
        <end position="1356"/>
    </location>
</feature>
<feature type="domain" description="EGF-like" evidence="14">
    <location>
        <begin position="751"/>
        <end position="791"/>
    </location>
</feature>